<evidence type="ECO:0000313" key="2">
    <source>
        <dbReference type="Proteomes" id="UP000663419"/>
    </source>
</evidence>
<organism evidence="1 2">
    <name type="scientific">Ajellomyces capsulatus (strain H88)</name>
    <name type="common">Darling's disease fungus</name>
    <name type="synonym">Histoplasma capsulatum</name>
    <dbReference type="NCBI Taxonomy" id="544711"/>
    <lineage>
        <taxon>Eukaryota</taxon>
        <taxon>Fungi</taxon>
        <taxon>Dikarya</taxon>
        <taxon>Ascomycota</taxon>
        <taxon>Pezizomycotina</taxon>
        <taxon>Eurotiomycetes</taxon>
        <taxon>Eurotiomycetidae</taxon>
        <taxon>Onygenales</taxon>
        <taxon>Ajellomycetaceae</taxon>
        <taxon>Histoplasma</taxon>
    </lineage>
</organism>
<name>A0A8A1LSJ8_AJEC8</name>
<reference evidence="1" key="1">
    <citation type="submission" date="2021-01" db="EMBL/GenBank/DDBJ databases">
        <title>Chromosome-level genome assembly of a human fungal pathogen reveals clustering of transcriptionally co-regulated genes.</title>
        <authorList>
            <person name="Voorhies M."/>
            <person name="Cohen S."/>
            <person name="Shea T.P."/>
            <person name="Petrus S."/>
            <person name="Munoz J.F."/>
            <person name="Poplawski S."/>
            <person name="Goldman W.E."/>
            <person name="Michael T."/>
            <person name="Cuomo C.A."/>
            <person name="Sil A."/>
            <person name="Beyhan S."/>
        </authorList>
    </citation>
    <scope>NUCLEOTIDE SEQUENCE</scope>
    <source>
        <strain evidence="1">H88</strain>
    </source>
</reference>
<accession>A0A8A1LSJ8</accession>
<evidence type="ECO:0000313" key="1">
    <source>
        <dbReference type="EMBL" id="QSS56125.1"/>
    </source>
</evidence>
<protein>
    <submittedName>
        <fullName evidence="1">Uncharacterized protein</fullName>
    </submittedName>
</protein>
<dbReference type="EMBL" id="CP069106">
    <property type="protein sequence ID" value="QSS56125.1"/>
    <property type="molecule type" value="Genomic_DNA"/>
</dbReference>
<dbReference type="Proteomes" id="UP000663419">
    <property type="component" value="Chromosome 5"/>
</dbReference>
<sequence length="84" mass="9878">MSCRSDFFNVDRVPFTSIKGYGKERRRCHSGYLERVVIITWRWSRVGKTNKIGLFYMVVNAIRCHGNAATWEYYLYVCVCKNVG</sequence>
<proteinExistence type="predicted"/>
<dbReference type="VEuPathDB" id="FungiDB:I7I53_04249"/>
<gene>
    <name evidence="1" type="ORF">I7I53_04249</name>
</gene>
<dbReference type="AlphaFoldDB" id="A0A8A1LSJ8"/>